<sequence>MMAILACRHFRDVGYNPSLWEYMDLGERCVTETEVHSLMNRGIRILRLTHAKRRAESLEYSKIQKPVQRDTRLLLFCFMDLRLQGAVLCFCPSVSFNLGTPKSGLLSLAVK</sequence>
<dbReference type="InterPro" id="IPR032675">
    <property type="entry name" value="LRR_dom_sf"/>
</dbReference>
<keyword evidence="1" id="KW-1185">Reference proteome</keyword>
<accession>A0A914RY83</accession>
<dbReference type="Gene3D" id="3.80.10.10">
    <property type="entry name" value="Ribonuclease Inhibitor"/>
    <property type="match status" value="1"/>
</dbReference>
<reference evidence="2" key="1">
    <citation type="submission" date="2022-11" db="UniProtKB">
        <authorList>
            <consortium name="WormBaseParasite"/>
        </authorList>
    </citation>
    <scope>IDENTIFICATION</scope>
</reference>
<organism evidence="1 2">
    <name type="scientific">Parascaris equorum</name>
    <name type="common">Equine roundworm</name>
    <dbReference type="NCBI Taxonomy" id="6256"/>
    <lineage>
        <taxon>Eukaryota</taxon>
        <taxon>Metazoa</taxon>
        <taxon>Ecdysozoa</taxon>
        <taxon>Nematoda</taxon>
        <taxon>Chromadorea</taxon>
        <taxon>Rhabditida</taxon>
        <taxon>Spirurina</taxon>
        <taxon>Ascaridomorpha</taxon>
        <taxon>Ascaridoidea</taxon>
        <taxon>Ascarididae</taxon>
        <taxon>Parascaris</taxon>
    </lineage>
</organism>
<proteinExistence type="predicted"/>
<dbReference type="WBParaSite" id="PEQ_0001146501-mRNA-1">
    <property type="protein sequence ID" value="PEQ_0001146501-mRNA-1"/>
    <property type="gene ID" value="PEQ_0001146501"/>
</dbReference>
<dbReference type="AlphaFoldDB" id="A0A914RY83"/>
<name>A0A914RY83_PAREQ</name>
<protein>
    <submittedName>
        <fullName evidence="2">Uncharacterized protein</fullName>
    </submittedName>
</protein>
<evidence type="ECO:0000313" key="1">
    <source>
        <dbReference type="Proteomes" id="UP000887564"/>
    </source>
</evidence>
<evidence type="ECO:0000313" key="2">
    <source>
        <dbReference type="WBParaSite" id="PEQ_0001146501-mRNA-1"/>
    </source>
</evidence>
<dbReference type="Proteomes" id="UP000887564">
    <property type="component" value="Unplaced"/>
</dbReference>